<gene>
    <name evidence="1" type="ORF">TM448A04598_0009</name>
</gene>
<dbReference type="EMBL" id="MT144494">
    <property type="protein sequence ID" value="QJA54300.1"/>
    <property type="molecule type" value="Genomic_DNA"/>
</dbReference>
<sequence>MSLRRTAIRVVETYGLLHKANLTALRLYIKEHTEDELVKEVKDIREAPLLRALWEAGLSQRLQDAVMEQLGKIS</sequence>
<protein>
    <submittedName>
        <fullName evidence="1">Uncharacterized protein</fullName>
    </submittedName>
</protein>
<reference evidence="1" key="1">
    <citation type="submission" date="2020-03" db="EMBL/GenBank/DDBJ databases">
        <title>The deep terrestrial virosphere.</title>
        <authorList>
            <person name="Holmfeldt K."/>
            <person name="Nilsson E."/>
            <person name="Simone D."/>
            <person name="Lopez-Fernandez M."/>
            <person name="Wu X."/>
            <person name="de Brujin I."/>
            <person name="Lundin D."/>
            <person name="Andersson A."/>
            <person name="Bertilsson S."/>
            <person name="Dopson M."/>
        </authorList>
    </citation>
    <scope>NUCLEOTIDE SEQUENCE</scope>
    <source>
        <strain evidence="1">TM448A04598</strain>
    </source>
</reference>
<name>A0A6H2A4D1_9ZZZZ</name>
<dbReference type="AlphaFoldDB" id="A0A6H2A4D1"/>
<accession>A0A6H2A4D1</accession>
<proteinExistence type="predicted"/>
<evidence type="ECO:0000313" key="1">
    <source>
        <dbReference type="EMBL" id="QJA54300.1"/>
    </source>
</evidence>
<organism evidence="1">
    <name type="scientific">viral metagenome</name>
    <dbReference type="NCBI Taxonomy" id="1070528"/>
    <lineage>
        <taxon>unclassified sequences</taxon>
        <taxon>metagenomes</taxon>
        <taxon>organismal metagenomes</taxon>
    </lineage>
</organism>